<evidence type="ECO:0000256" key="4">
    <source>
        <dbReference type="ARBA" id="ARBA00025065"/>
    </source>
</evidence>
<dbReference type="Gene3D" id="3.20.20.100">
    <property type="entry name" value="NADP-dependent oxidoreductase domain"/>
    <property type="match status" value="1"/>
</dbReference>
<dbReference type="PROSITE" id="PS00063">
    <property type="entry name" value="ALDOKETO_REDUCTASE_3"/>
    <property type="match status" value="1"/>
</dbReference>
<dbReference type="InterPro" id="IPR023210">
    <property type="entry name" value="NADP_OxRdtase_dom"/>
</dbReference>
<dbReference type="EC" id="1.1.1.307" evidence="2"/>
<comment type="catalytic activity">
    <reaction evidence="5">
        <text>xylitol + NADP(+) = D-xylose + NADPH + H(+)</text>
        <dbReference type="Rhea" id="RHEA:27445"/>
        <dbReference type="ChEBI" id="CHEBI:15378"/>
        <dbReference type="ChEBI" id="CHEBI:17151"/>
        <dbReference type="ChEBI" id="CHEBI:53455"/>
        <dbReference type="ChEBI" id="CHEBI:57783"/>
        <dbReference type="ChEBI" id="CHEBI:58349"/>
        <dbReference type="EC" id="1.1.1.307"/>
    </reaction>
</comment>
<dbReference type="SUPFAM" id="SSF51430">
    <property type="entry name" value="NAD(P)-linked oxidoreductase"/>
    <property type="match status" value="1"/>
</dbReference>
<evidence type="ECO:0000313" key="11">
    <source>
        <dbReference type="EMBL" id="OQE20010.1"/>
    </source>
</evidence>
<dbReference type="PANTHER" id="PTHR43827">
    <property type="entry name" value="2,5-DIKETO-D-GLUCONIC ACID REDUCTASE"/>
    <property type="match status" value="1"/>
</dbReference>
<evidence type="ECO:0000259" key="10">
    <source>
        <dbReference type="Pfam" id="PF00248"/>
    </source>
</evidence>
<keyword evidence="12" id="KW-1185">Reference proteome</keyword>
<keyword evidence="3" id="KW-0560">Oxidoreductase</keyword>
<dbReference type="PANTHER" id="PTHR43827:SF13">
    <property type="entry name" value="ALDO_KETO REDUCTASE FAMILY PROTEIN"/>
    <property type="match status" value="1"/>
</dbReference>
<organism evidence="11 12">
    <name type="scientific">Penicillium steckii</name>
    <dbReference type="NCBI Taxonomy" id="303698"/>
    <lineage>
        <taxon>Eukaryota</taxon>
        <taxon>Fungi</taxon>
        <taxon>Dikarya</taxon>
        <taxon>Ascomycota</taxon>
        <taxon>Pezizomycotina</taxon>
        <taxon>Eurotiomycetes</taxon>
        <taxon>Eurotiomycetidae</taxon>
        <taxon>Eurotiales</taxon>
        <taxon>Aspergillaceae</taxon>
        <taxon>Penicillium</taxon>
    </lineage>
</organism>
<feature type="site" description="Lowers pKa of active site Tyr" evidence="9">
    <location>
        <position position="79"/>
    </location>
</feature>
<dbReference type="Proteomes" id="UP000191285">
    <property type="component" value="Unassembled WGS sequence"/>
</dbReference>
<evidence type="ECO:0000256" key="6">
    <source>
        <dbReference type="ARBA" id="ARBA00049485"/>
    </source>
</evidence>
<protein>
    <recommendedName>
        <fullName evidence="2">D-xylose reductase [NAD(P)H]</fullName>
        <ecNumber evidence="2">1.1.1.307</ecNumber>
    </recommendedName>
</protein>
<comment type="function">
    <text evidence="4">Catalyzes the initial reaction in the xylose utilization pathway by reducing D-xylose into xylitol. Xylose is a major component of hemicelluloses such as xylan. Most fungi utilize D-xylose via three enzymatic reactions, xylose reductase (XR), xylitol dehydrogenase (XDH), and xylulokinase, to form xylulose 5-phosphate, which enters pentose phosphate pathway.</text>
</comment>
<dbReference type="FunFam" id="3.20.20.100:FF:000015">
    <property type="entry name" value="Oxidoreductase, aldo/keto reductase family"/>
    <property type="match status" value="1"/>
</dbReference>
<dbReference type="AlphaFoldDB" id="A0A1V6T263"/>
<comment type="catalytic activity">
    <reaction evidence="6">
        <text>xylitol + NAD(+) = D-xylose + NADH + H(+)</text>
        <dbReference type="Rhea" id="RHEA:27441"/>
        <dbReference type="ChEBI" id="CHEBI:15378"/>
        <dbReference type="ChEBI" id="CHEBI:17151"/>
        <dbReference type="ChEBI" id="CHEBI:53455"/>
        <dbReference type="ChEBI" id="CHEBI:57540"/>
        <dbReference type="ChEBI" id="CHEBI:57945"/>
        <dbReference type="EC" id="1.1.1.307"/>
    </reaction>
</comment>
<feature type="binding site" evidence="8">
    <location>
        <position position="112"/>
    </location>
    <ligand>
        <name>substrate</name>
    </ligand>
</feature>
<feature type="domain" description="NADP-dependent oxidoreductase" evidence="10">
    <location>
        <begin position="29"/>
        <end position="264"/>
    </location>
</feature>
<reference evidence="12" key="1">
    <citation type="journal article" date="2017" name="Nat. Microbiol.">
        <title>Global analysis of biosynthetic gene clusters reveals vast potential of secondary metabolite production in Penicillium species.</title>
        <authorList>
            <person name="Nielsen J.C."/>
            <person name="Grijseels S."/>
            <person name="Prigent S."/>
            <person name="Ji B."/>
            <person name="Dainat J."/>
            <person name="Nielsen K.F."/>
            <person name="Frisvad J.C."/>
            <person name="Workman M."/>
            <person name="Nielsen J."/>
        </authorList>
    </citation>
    <scope>NUCLEOTIDE SEQUENCE [LARGE SCALE GENOMIC DNA]</scope>
    <source>
        <strain evidence="12">IBT 24891</strain>
    </source>
</reference>
<dbReference type="EMBL" id="MLKD01000014">
    <property type="protein sequence ID" value="OQE20010.1"/>
    <property type="molecule type" value="Genomic_DNA"/>
</dbReference>
<evidence type="ECO:0000256" key="5">
    <source>
        <dbReference type="ARBA" id="ARBA00047534"/>
    </source>
</evidence>
<dbReference type="InterPro" id="IPR020471">
    <property type="entry name" value="AKR"/>
</dbReference>
<dbReference type="InterPro" id="IPR018170">
    <property type="entry name" value="Aldo/ket_reductase_CS"/>
</dbReference>
<evidence type="ECO:0000256" key="9">
    <source>
        <dbReference type="PIRSR" id="PIRSR000097-3"/>
    </source>
</evidence>
<dbReference type="PROSITE" id="PS00062">
    <property type="entry name" value="ALDOKETO_REDUCTASE_2"/>
    <property type="match status" value="1"/>
</dbReference>
<comment type="caution">
    <text evidence="11">The sequence shown here is derived from an EMBL/GenBank/DDBJ whole genome shotgun (WGS) entry which is preliminary data.</text>
</comment>
<evidence type="ECO:0000256" key="3">
    <source>
        <dbReference type="ARBA" id="ARBA00023002"/>
    </source>
</evidence>
<dbReference type="STRING" id="303698.A0A1V6T263"/>
<name>A0A1V6T263_9EURO</name>
<dbReference type="CDD" id="cd19071">
    <property type="entry name" value="AKR_AKR1-5-like"/>
    <property type="match status" value="1"/>
</dbReference>
<dbReference type="GO" id="GO:0016491">
    <property type="term" value="F:oxidoreductase activity"/>
    <property type="evidence" value="ECO:0007669"/>
    <property type="project" value="UniProtKB-KW"/>
</dbReference>
<sequence>MTGLSLQSTYKLVTGYEIPVVGFGVYQTPPDVTEKVTLKALELGYRHVDSAKVYGNEVESAAAIRKSGLDRSKIFYTSKVPRTMMGYDNAKQAISESIAAAHLGYIDLVLIHAPYGGKEARLGTWRALVEAQKAGHIRSIGVSNFGVKQLEELEAYIKSGGGGEIAVGQYEIHPWCPREDVTEWLQKRNAIVEAYSPLVQATRMKEPVLQTLSKKHGKTPAQILIRWSLQKGYVPLPKSVTDSRILENSSVFDFALSEEDMASLKLDEYAPVCWDPVRDCKI</sequence>
<evidence type="ECO:0000256" key="8">
    <source>
        <dbReference type="PIRSR" id="PIRSR000097-2"/>
    </source>
</evidence>
<accession>A0A1V6T263</accession>
<dbReference type="Pfam" id="PF00248">
    <property type="entry name" value="Aldo_ket_red"/>
    <property type="match status" value="1"/>
</dbReference>
<dbReference type="PRINTS" id="PR00069">
    <property type="entry name" value="ALDKETRDTASE"/>
</dbReference>
<evidence type="ECO:0000256" key="2">
    <source>
        <dbReference type="ARBA" id="ARBA00012845"/>
    </source>
</evidence>
<evidence type="ECO:0000256" key="1">
    <source>
        <dbReference type="ARBA" id="ARBA00007905"/>
    </source>
</evidence>
<dbReference type="InterPro" id="IPR036812">
    <property type="entry name" value="NAD(P)_OxRdtase_dom_sf"/>
</dbReference>
<evidence type="ECO:0000256" key="7">
    <source>
        <dbReference type="PIRSR" id="PIRSR000097-1"/>
    </source>
</evidence>
<dbReference type="PIRSF" id="PIRSF000097">
    <property type="entry name" value="AKR"/>
    <property type="match status" value="1"/>
</dbReference>
<evidence type="ECO:0000313" key="12">
    <source>
        <dbReference type="Proteomes" id="UP000191285"/>
    </source>
</evidence>
<feature type="active site" description="Proton donor" evidence="7">
    <location>
        <position position="54"/>
    </location>
</feature>
<comment type="similarity">
    <text evidence="1">Belongs to the aldo/keto reductase family.</text>
</comment>
<proteinExistence type="inferred from homology"/>
<gene>
    <name evidence="11" type="ORF">PENSTE_c014G02375</name>
</gene>
<dbReference type="OrthoDB" id="416253at2759"/>